<feature type="disulfide bond" evidence="13">
    <location>
        <begin position="171"/>
        <end position="186"/>
    </location>
</feature>
<sequence length="1388" mass="151722">SHFIRTVVSGESSLLKCGLGFAKCKDGSECIPYSHVCDGENDCKDGSDEDNCESGCNEGQFQCAHGKKCIEKNQVCDGVPQCQDRSDELHCLKQSEDCIHRCDKDRCLPAAFFCDGERDCLDGSDEANCGTEEVTSSPTTSAPAVSKPIKCSLGSKPCKDNTECVLYNHVCDGEADCRDGSDEEGCLSSCEAGNWFCVNVLNAFSMLVKTDCKANFKNYVNKMQNHSFVCLLLLFAISLRGHCFLLATSFCHVSPADQFQCAHGKKCIEQSQVCDGVFQCQDRSDELDCTKPIEGCTHQCSDNSRCIPNSFLCDGERDCWDGSDEANCADQECSPAEFKCTSGQCVSATMRCDGHPDCWDRSDEESCTKPPVCSTKHRCPQSKECLVQEWICDGDQDCKDGTDEKDCPVVPLNCGEFQWSCKSRTKCIPAAWRCDGMKDCDDDSDEIECGVAICHQFQCGSQECLDPALVCNGITNCADGSDEGGSCQIKCAETDNKRCSQTCYSTPQGPRCRCTAGFRLLEDGLTCADIDECEDQTSAVCSQLCINSPGSYQCDCHPGFIMEADGQRCKITGEPFLLASVQTDLYLYGLRSASLDVLSSTAKKAILSLDYDWREQKVFWVSLDTESIRWSSLDQKSTGTLIKGVRADSVAVDWLGRNLYWIDGVNSQIVAIRLATAPVRSLDYSIILDEDLDQPRCLALLPQKGLMFWTEIGNAAKIERAGMDGSDRKAVVNSSLGWPGGVTVDTISGRIYWTDERLKAIGSTTLDGDDIWILQMKETTNPFSVAVFNDVLYWSDAKKRVVQAAQKISGKNRQILLKRPSQPFAVKIIHPMLQMSTENPCNMVDCSHLCVLAPGPSAVCKCPSGLLLAEDGMTCSSLRNSAFLLLLSPSTVTQIYLQSRHTAAKLKGWPEHLALQIPSINEATIMDYSLREHLLFLTDDGTTSLSSFKLRDSDLVSQGQLLKLLGDTITAMALDWVTLNVYWSSNKQPRLQVTSVTGAYTAVLIKEGINRVESIALHPPSGRVCYTNVDLQGAGTMATVECANMDGAERRVVWKDAVQPTSLVFSGDGDTIYWADTSLGTIGSVPIDGSGYRELRAGDDLATVALSDDTLLWMTARLWYREDQQPKKLWFEVGTQVVALKAFSQSSQTGSNQCTEDNGSCQHLCLATPTGRTCKCAHDHVLMNDTHCSPEQHCPAGSRPCLDQASCQPVEKFCNGHVDCSDHSDENCVSLKQWPDSKVSAPNQPPSFLPSSPSPLPPLLGVSGPSTTLNDSSQLMNLQAQECSKKQCNGNGRCVEIKGVPACVCSVGYSGNSCQDHRSKTMQGPIVYGAAGVCGLVVITVIAVLVKRKRAANLRFFCLLTKIQMEIRFPNHNYDLEVAVNVIYKSDL</sequence>
<dbReference type="Pfam" id="PF14670">
    <property type="entry name" value="FXa_inhibition"/>
    <property type="match status" value="1"/>
</dbReference>
<dbReference type="FunFam" id="2.120.10.30:FF:000241">
    <property type="entry name" value="Low-density lipoprotein receptor-related protein 6"/>
    <property type="match status" value="1"/>
</dbReference>
<keyword evidence="5" id="KW-0732">Signal</keyword>
<dbReference type="Proteomes" id="UP001501940">
    <property type="component" value="Chromosome 6"/>
</dbReference>
<proteinExistence type="predicted"/>
<evidence type="ECO:0000256" key="8">
    <source>
        <dbReference type="ARBA" id="ARBA00023136"/>
    </source>
</evidence>
<dbReference type="PROSITE" id="PS00010">
    <property type="entry name" value="ASX_HYDROXYL"/>
    <property type="match status" value="1"/>
</dbReference>
<dbReference type="FunFam" id="4.10.400.10:FF:000034">
    <property type="entry name" value="Low-density lipoprotein receptor-related protein 2"/>
    <property type="match status" value="1"/>
</dbReference>
<feature type="disulfide bond" evidence="13">
    <location>
        <begin position="340"/>
        <end position="358"/>
    </location>
</feature>
<evidence type="ECO:0000256" key="7">
    <source>
        <dbReference type="ARBA" id="ARBA00022989"/>
    </source>
</evidence>
<dbReference type="PANTHER" id="PTHR22722">
    <property type="entry name" value="LOW-DENSITY LIPOPROTEIN RECEPTOR-RELATED PROTEIN 2-RELATED"/>
    <property type="match status" value="1"/>
</dbReference>
<feature type="disulfide bond" evidence="13">
    <location>
        <begin position="102"/>
        <end position="120"/>
    </location>
</feature>
<evidence type="ECO:0000259" key="16">
    <source>
        <dbReference type="PROSITE" id="PS50026"/>
    </source>
</evidence>
<keyword evidence="4 15" id="KW-0812">Transmembrane</keyword>
<dbReference type="Gene3D" id="4.10.400.10">
    <property type="entry name" value="Low-density Lipoprotein Receptor"/>
    <property type="match status" value="9"/>
</dbReference>
<organism evidence="17 18">
    <name type="scientific">Amphiprion ocellaris</name>
    <name type="common">Clown anemonefish</name>
    <dbReference type="NCBI Taxonomy" id="80972"/>
    <lineage>
        <taxon>Eukaryota</taxon>
        <taxon>Metazoa</taxon>
        <taxon>Chordata</taxon>
        <taxon>Craniata</taxon>
        <taxon>Vertebrata</taxon>
        <taxon>Euteleostomi</taxon>
        <taxon>Actinopterygii</taxon>
        <taxon>Neopterygii</taxon>
        <taxon>Teleostei</taxon>
        <taxon>Neoteleostei</taxon>
        <taxon>Acanthomorphata</taxon>
        <taxon>Ovalentaria</taxon>
        <taxon>Pomacentridae</taxon>
        <taxon>Amphiprion</taxon>
    </lineage>
</organism>
<dbReference type="InterPro" id="IPR000033">
    <property type="entry name" value="LDLR_classB_rpt"/>
</dbReference>
<dbReference type="InterPro" id="IPR023415">
    <property type="entry name" value="LDLR_class-A_CS"/>
</dbReference>
<dbReference type="GO" id="GO:0043235">
    <property type="term" value="C:receptor complex"/>
    <property type="evidence" value="ECO:0007669"/>
    <property type="project" value="TreeGrafter"/>
</dbReference>
<dbReference type="InterPro" id="IPR001881">
    <property type="entry name" value="EGF-like_Ca-bd_dom"/>
</dbReference>
<dbReference type="Pfam" id="PF00057">
    <property type="entry name" value="Ldl_recept_a"/>
    <property type="match status" value="10"/>
</dbReference>
<dbReference type="SMART" id="SM00179">
    <property type="entry name" value="EGF_CA"/>
    <property type="match status" value="2"/>
</dbReference>
<keyword evidence="10" id="KW-0675">Receptor</keyword>
<dbReference type="InterPro" id="IPR002172">
    <property type="entry name" value="LDrepeatLR_classA_rpt"/>
</dbReference>
<feature type="transmembrane region" description="Helical" evidence="15">
    <location>
        <begin position="1326"/>
        <end position="1346"/>
    </location>
</feature>
<keyword evidence="8 15" id="KW-0472">Membrane</keyword>
<feature type="disulfide bond" evidence="13">
    <location>
        <begin position="373"/>
        <end position="385"/>
    </location>
</feature>
<dbReference type="PANTHER" id="PTHR22722:SF12">
    <property type="entry name" value="EGF-LIKE DOMAIN-CONTAINING PROTEIN"/>
    <property type="match status" value="1"/>
</dbReference>
<dbReference type="Gene3D" id="4.10.1220.10">
    <property type="entry name" value="EGF-type module"/>
    <property type="match status" value="2"/>
</dbReference>
<reference evidence="17" key="3">
    <citation type="submission" date="2025-09" db="UniProtKB">
        <authorList>
            <consortium name="Ensembl"/>
        </authorList>
    </citation>
    <scope>IDENTIFICATION</scope>
</reference>
<evidence type="ECO:0000256" key="13">
    <source>
        <dbReference type="PROSITE-ProRule" id="PRU00124"/>
    </source>
</evidence>
<dbReference type="InterPro" id="IPR018097">
    <property type="entry name" value="EGF_Ca-bd_CS"/>
</dbReference>
<protein>
    <recommendedName>
        <fullName evidence="16">EGF-like domain-containing protein</fullName>
    </recommendedName>
</protein>
<keyword evidence="7 15" id="KW-1133">Transmembrane helix</keyword>
<dbReference type="InterPro" id="IPR036055">
    <property type="entry name" value="LDL_receptor-like_sf"/>
</dbReference>
<dbReference type="AlphaFoldDB" id="A0A3Q1C9S5"/>
<dbReference type="PROSITE" id="PS00022">
    <property type="entry name" value="EGF_1"/>
    <property type="match status" value="1"/>
</dbReference>
<dbReference type="Gene3D" id="2.10.25.10">
    <property type="entry name" value="Laminin"/>
    <property type="match status" value="3"/>
</dbReference>
<evidence type="ECO:0000256" key="9">
    <source>
        <dbReference type="ARBA" id="ARBA00023157"/>
    </source>
</evidence>
<dbReference type="InterPro" id="IPR000152">
    <property type="entry name" value="EGF-type_Asp/Asn_hydroxyl_site"/>
</dbReference>
<dbReference type="Ensembl" id="ENSAOCT00000003181.2">
    <property type="protein sequence ID" value="ENSAOCP00000024272.2"/>
    <property type="gene ID" value="ENSAOCG00000011033.2"/>
</dbReference>
<dbReference type="SUPFAM" id="SSF57196">
    <property type="entry name" value="EGF/Laminin"/>
    <property type="match status" value="5"/>
</dbReference>
<dbReference type="InterPro" id="IPR011042">
    <property type="entry name" value="6-blade_b-propeller_TolB-like"/>
</dbReference>
<dbReference type="GeneTree" id="ENSGT00940000162544"/>
<evidence type="ECO:0000256" key="15">
    <source>
        <dbReference type="SAM" id="Phobius"/>
    </source>
</evidence>
<dbReference type="PRINTS" id="PR00261">
    <property type="entry name" value="LDLRECEPTOR"/>
</dbReference>
<feature type="repeat" description="LDL-receptor class B" evidence="14">
    <location>
        <begin position="705"/>
        <end position="748"/>
    </location>
</feature>
<dbReference type="CDD" id="cd00054">
    <property type="entry name" value="EGF_CA"/>
    <property type="match status" value="1"/>
</dbReference>
<feature type="domain" description="EGF-like" evidence="16">
    <location>
        <begin position="1279"/>
        <end position="1315"/>
    </location>
</feature>
<feature type="disulfide bond" evidence="13">
    <location>
        <begin position="313"/>
        <end position="328"/>
    </location>
</feature>
<dbReference type="FunFam" id="2.10.25.10:FF:000037">
    <property type="entry name" value="Signal peptide, CUB domain and EGF-like domain-containing 2"/>
    <property type="match status" value="1"/>
</dbReference>
<evidence type="ECO:0000256" key="5">
    <source>
        <dbReference type="ARBA" id="ARBA00022729"/>
    </source>
</evidence>
<dbReference type="PROSITE" id="PS50026">
    <property type="entry name" value="EGF_3"/>
    <property type="match status" value="2"/>
</dbReference>
<keyword evidence="9 12" id="KW-1015">Disulfide bond</keyword>
<evidence type="ECO:0000256" key="3">
    <source>
        <dbReference type="ARBA" id="ARBA00022583"/>
    </source>
</evidence>
<feature type="disulfide bond" evidence="13">
    <location>
        <begin position="392"/>
        <end position="407"/>
    </location>
</feature>
<dbReference type="Gene3D" id="2.120.10.30">
    <property type="entry name" value="TolB, C-terminal domain"/>
    <property type="match status" value="2"/>
</dbReference>
<dbReference type="Pfam" id="PF00008">
    <property type="entry name" value="EGF"/>
    <property type="match status" value="1"/>
</dbReference>
<evidence type="ECO:0000256" key="2">
    <source>
        <dbReference type="ARBA" id="ARBA00022536"/>
    </source>
</evidence>
<comment type="subcellular location">
    <subcellularLocation>
        <location evidence="1">Membrane</location>
        <topology evidence="1">Single-pass membrane protein</topology>
    </subcellularLocation>
</comment>
<dbReference type="Pfam" id="PF07645">
    <property type="entry name" value="EGF_CA"/>
    <property type="match status" value="1"/>
</dbReference>
<dbReference type="CDD" id="cd00112">
    <property type="entry name" value="LDLa"/>
    <property type="match status" value="10"/>
</dbReference>
<dbReference type="SUPFAM" id="SSF63825">
    <property type="entry name" value="YWTD domain"/>
    <property type="match status" value="2"/>
</dbReference>
<feature type="domain" description="EGF-like" evidence="16">
    <location>
        <begin position="529"/>
        <end position="570"/>
    </location>
</feature>
<dbReference type="SMART" id="SM00181">
    <property type="entry name" value="EGF"/>
    <property type="match status" value="5"/>
</dbReference>
<evidence type="ECO:0000256" key="14">
    <source>
        <dbReference type="PROSITE-ProRule" id="PRU00461"/>
    </source>
</evidence>
<keyword evidence="11" id="KW-0325">Glycoprotein</keyword>
<evidence type="ECO:0000256" key="1">
    <source>
        <dbReference type="ARBA" id="ARBA00004167"/>
    </source>
</evidence>
<keyword evidence="18" id="KW-1185">Reference proteome</keyword>
<feature type="disulfide bond" evidence="13">
    <location>
        <begin position="459"/>
        <end position="477"/>
    </location>
</feature>
<dbReference type="PROSITE" id="PS01186">
    <property type="entry name" value="EGF_2"/>
    <property type="match status" value="2"/>
</dbReference>
<accession>A0A3Q1C9S5</accession>
<evidence type="ECO:0000256" key="10">
    <source>
        <dbReference type="ARBA" id="ARBA00023170"/>
    </source>
</evidence>
<keyword evidence="3" id="KW-0254">Endocytosis</keyword>
<keyword evidence="6" id="KW-0677">Repeat</keyword>
<reference evidence="17 18" key="1">
    <citation type="submission" date="2022-01" db="EMBL/GenBank/DDBJ databases">
        <title>A chromosome-scale genome assembly of the false clownfish, Amphiprion ocellaris.</title>
        <authorList>
            <person name="Ryu T."/>
        </authorList>
    </citation>
    <scope>NUCLEOTIDE SEQUENCE [LARGE SCALE GENOMIC DNA]</scope>
</reference>
<evidence type="ECO:0000256" key="11">
    <source>
        <dbReference type="ARBA" id="ARBA00023180"/>
    </source>
</evidence>
<evidence type="ECO:0000313" key="18">
    <source>
        <dbReference type="Proteomes" id="UP001501940"/>
    </source>
</evidence>
<feature type="disulfide bond" evidence="13">
    <location>
        <begin position="434"/>
        <end position="449"/>
    </location>
</feature>
<dbReference type="GO" id="GO:0042562">
    <property type="term" value="F:hormone binding"/>
    <property type="evidence" value="ECO:0007669"/>
    <property type="project" value="TreeGrafter"/>
</dbReference>
<feature type="disulfide bond" evidence="13">
    <location>
        <begin position="37"/>
        <end position="52"/>
    </location>
</feature>
<dbReference type="SUPFAM" id="SSF57424">
    <property type="entry name" value="LDL receptor-like module"/>
    <property type="match status" value="11"/>
</dbReference>
<comment type="caution">
    <text evidence="12">Lacks conserved residue(s) required for the propagation of feature annotation.</text>
</comment>
<dbReference type="PROSITE" id="PS51120">
    <property type="entry name" value="LDLRB"/>
    <property type="match status" value="2"/>
</dbReference>
<dbReference type="GO" id="GO:0006898">
    <property type="term" value="P:receptor-mediated endocytosis"/>
    <property type="evidence" value="ECO:0007669"/>
    <property type="project" value="TreeGrafter"/>
</dbReference>
<keyword evidence="2 12" id="KW-0245">EGF-like domain</keyword>
<feature type="disulfide bond" evidence="13">
    <location>
        <begin position="274"/>
        <end position="289"/>
    </location>
</feature>
<evidence type="ECO:0000256" key="6">
    <source>
        <dbReference type="ARBA" id="ARBA00022737"/>
    </source>
</evidence>
<feature type="repeat" description="LDL-receptor class B" evidence="14">
    <location>
        <begin position="749"/>
        <end position="791"/>
    </location>
</feature>
<feature type="disulfide bond" evidence="12">
    <location>
        <begin position="1305"/>
        <end position="1314"/>
    </location>
</feature>
<dbReference type="FunFam" id="2.10.25.10:FF:000010">
    <property type="entry name" value="Pro-epidermal growth factor"/>
    <property type="match status" value="1"/>
</dbReference>
<evidence type="ECO:0000256" key="12">
    <source>
        <dbReference type="PROSITE-ProRule" id="PRU00076"/>
    </source>
</evidence>
<dbReference type="PROSITE" id="PS01209">
    <property type="entry name" value="LDLRA_1"/>
    <property type="match status" value="4"/>
</dbReference>
<dbReference type="InterPro" id="IPR051221">
    <property type="entry name" value="LDLR-related"/>
</dbReference>
<evidence type="ECO:0000256" key="4">
    <source>
        <dbReference type="ARBA" id="ARBA00022692"/>
    </source>
</evidence>
<evidence type="ECO:0000313" key="17">
    <source>
        <dbReference type="Ensembl" id="ENSAOCP00000024272.2"/>
    </source>
</evidence>
<reference evidence="17" key="2">
    <citation type="submission" date="2025-08" db="UniProtKB">
        <authorList>
            <consortium name="Ensembl"/>
        </authorList>
    </citation>
    <scope>IDENTIFICATION</scope>
</reference>
<feature type="disulfide bond" evidence="13">
    <location>
        <begin position="352"/>
        <end position="367"/>
    </location>
</feature>
<dbReference type="InterPro" id="IPR049883">
    <property type="entry name" value="NOTCH1_EGF-like"/>
</dbReference>
<dbReference type="PROSITE" id="PS50068">
    <property type="entry name" value="LDLRA_2"/>
    <property type="match status" value="11"/>
</dbReference>
<feature type="disulfide bond" evidence="13">
    <location>
        <begin position="114"/>
        <end position="129"/>
    </location>
</feature>
<feature type="disulfide bond" evidence="13">
    <location>
        <begin position="333"/>
        <end position="345"/>
    </location>
</feature>
<dbReference type="GO" id="GO:0005509">
    <property type="term" value="F:calcium ion binding"/>
    <property type="evidence" value="ECO:0007669"/>
    <property type="project" value="InterPro"/>
</dbReference>
<name>A0A3Q1C9S5_AMPOC</name>
<dbReference type="Pfam" id="PF00058">
    <property type="entry name" value="Ldl_recept_b"/>
    <property type="match status" value="1"/>
</dbReference>
<dbReference type="SMART" id="SM00192">
    <property type="entry name" value="LDLa"/>
    <property type="match status" value="11"/>
</dbReference>
<feature type="disulfide bond" evidence="13">
    <location>
        <begin position="76"/>
        <end position="91"/>
    </location>
</feature>
<dbReference type="InterPro" id="IPR000742">
    <property type="entry name" value="EGF"/>
</dbReference>
<dbReference type="GO" id="GO:0016324">
    <property type="term" value="C:apical plasma membrane"/>
    <property type="evidence" value="ECO:0007669"/>
    <property type="project" value="TreeGrafter"/>
</dbReference>
<dbReference type="SMART" id="SM00135">
    <property type="entry name" value="LY"/>
    <property type="match status" value="8"/>
</dbReference>
<dbReference type="PROSITE" id="PS01187">
    <property type="entry name" value="EGF_CA"/>
    <property type="match status" value="1"/>
</dbReference>